<name>A0A1B7YC64_COLHI</name>
<gene>
    <name evidence="3" type="ORF">CH63R_05405</name>
</gene>
<keyword evidence="4" id="KW-1185">Reference proteome</keyword>
<organism evidence="3 4">
    <name type="scientific">Colletotrichum higginsianum (strain IMI 349063)</name>
    <name type="common">Crucifer anthracnose fungus</name>
    <dbReference type="NCBI Taxonomy" id="759273"/>
    <lineage>
        <taxon>Eukaryota</taxon>
        <taxon>Fungi</taxon>
        <taxon>Dikarya</taxon>
        <taxon>Ascomycota</taxon>
        <taxon>Pezizomycotina</taxon>
        <taxon>Sordariomycetes</taxon>
        <taxon>Hypocreomycetidae</taxon>
        <taxon>Glomerellales</taxon>
        <taxon>Glomerellaceae</taxon>
        <taxon>Colletotrichum</taxon>
        <taxon>Colletotrichum destructivum species complex</taxon>
    </lineage>
</organism>
<dbReference type="RefSeq" id="XP_018158230.1">
    <property type="nucleotide sequence ID" value="XM_018300380.1"/>
</dbReference>
<dbReference type="Pfam" id="PF06330">
    <property type="entry name" value="TRI5"/>
    <property type="match status" value="1"/>
</dbReference>
<dbReference type="AlphaFoldDB" id="A0A1B7YC64"/>
<evidence type="ECO:0000313" key="4">
    <source>
        <dbReference type="Proteomes" id="UP000092177"/>
    </source>
</evidence>
<evidence type="ECO:0000313" key="3">
    <source>
        <dbReference type="EMBL" id="OBR09713.1"/>
    </source>
</evidence>
<sequence>MSESPAVTPTVEGLRHHLSCLIPDFLKCINYTQPPKADQDALREALLERGRQAGVHVEPEDGSNMRFEAGLAVAAVCKPDGSMREIDKHELFRLTTLVQEMYPLHPFDIQVHIGLFTWLGFIIDDLNAELGSDLDNFQSRFFRGDTQPCVILQCFASVLRSTTDYYDPVVANLIVLSALAFVNSNAIELRREYQTIALTREALSWPYYFRDKEGLPEVYTYFCFYKEVCPDISRFMPAAPEMGKFINLTNDILSFYKEEKAGEVRNYIHKKALCSGCSPLQVLESTISETAIAYTRTLAILKDSHPYDDICDSWDKVFTRRL</sequence>
<accession>A0A1B7YC64</accession>
<evidence type="ECO:0000256" key="1">
    <source>
        <dbReference type="ARBA" id="ARBA00007946"/>
    </source>
</evidence>
<dbReference type="OrthoDB" id="2998174at2759"/>
<dbReference type="InterPro" id="IPR008949">
    <property type="entry name" value="Isoprenoid_synthase_dom_sf"/>
</dbReference>
<protein>
    <submittedName>
        <fullName evidence="3">Squalene synthase</fullName>
    </submittedName>
</protein>
<evidence type="ECO:0000256" key="2">
    <source>
        <dbReference type="ARBA" id="ARBA00023239"/>
    </source>
</evidence>
<dbReference type="GeneID" id="28864487"/>
<comment type="caution">
    <text evidence="3">The sequence shown here is derived from an EMBL/GenBank/DDBJ whole genome shotgun (WGS) entry which is preliminary data.</text>
</comment>
<dbReference type="GO" id="GO:0016838">
    <property type="term" value="F:carbon-oxygen lyase activity, acting on phosphates"/>
    <property type="evidence" value="ECO:0007669"/>
    <property type="project" value="InterPro"/>
</dbReference>
<dbReference type="Gene3D" id="1.10.600.10">
    <property type="entry name" value="Farnesyl Diphosphate Synthase"/>
    <property type="match status" value="1"/>
</dbReference>
<dbReference type="KEGG" id="chig:CH63R_05405"/>
<dbReference type="Proteomes" id="UP000092177">
    <property type="component" value="Chromosome 4"/>
</dbReference>
<dbReference type="SUPFAM" id="SSF48576">
    <property type="entry name" value="Terpenoid synthases"/>
    <property type="match status" value="1"/>
</dbReference>
<dbReference type="VEuPathDB" id="FungiDB:CH63R_05405"/>
<comment type="similarity">
    <text evidence="1">Belongs to the trichodiene synthase family.</text>
</comment>
<proteinExistence type="inferred from homology"/>
<dbReference type="InterPro" id="IPR024652">
    <property type="entry name" value="Trichodiene_synth"/>
</dbReference>
<keyword evidence="2" id="KW-0456">Lyase</keyword>
<dbReference type="EMBL" id="LTAN01000004">
    <property type="protein sequence ID" value="OBR09713.1"/>
    <property type="molecule type" value="Genomic_DNA"/>
</dbReference>
<reference evidence="4" key="1">
    <citation type="journal article" date="2017" name="BMC Genomics">
        <title>Gapless genome assembly of Colletotrichum higginsianum reveals chromosome structure and association of transposable elements with secondary metabolite gene clusters.</title>
        <authorList>
            <person name="Dallery J.-F."/>
            <person name="Lapalu N."/>
            <person name="Zampounis A."/>
            <person name="Pigne S."/>
            <person name="Luyten I."/>
            <person name="Amselem J."/>
            <person name="Wittenberg A.H.J."/>
            <person name="Zhou S."/>
            <person name="de Queiroz M.V."/>
            <person name="Robin G.P."/>
            <person name="Auger A."/>
            <person name="Hainaut M."/>
            <person name="Henrissat B."/>
            <person name="Kim K.-T."/>
            <person name="Lee Y.-H."/>
            <person name="Lespinet O."/>
            <person name="Schwartz D.C."/>
            <person name="Thon M.R."/>
            <person name="O'Connell R.J."/>
        </authorList>
    </citation>
    <scope>NUCLEOTIDE SEQUENCE [LARGE SCALE GENOMIC DNA]</scope>
    <source>
        <strain evidence="4">IMI 349063</strain>
    </source>
</reference>